<organism evidence="1 2">
    <name type="scientific">Candidatus Coatesbacteria bacterium 4484_99</name>
    <dbReference type="NCBI Taxonomy" id="1970774"/>
    <lineage>
        <taxon>Bacteria</taxon>
        <taxon>Candidatus Coatesiibacteriota</taxon>
    </lineage>
</organism>
<dbReference type="AlphaFoldDB" id="A0A1W9S3L6"/>
<proteinExistence type="predicted"/>
<dbReference type="EMBL" id="NATQ01000007">
    <property type="protein sequence ID" value="OQX91207.1"/>
    <property type="molecule type" value="Genomic_DNA"/>
</dbReference>
<name>A0A1W9S3L6_9BACT</name>
<protein>
    <recommendedName>
        <fullName evidence="3">SnoaL-like domain-containing protein</fullName>
    </recommendedName>
</protein>
<dbReference type="Proteomes" id="UP000192611">
    <property type="component" value="Unassembled WGS sequence"/>
</dbReference>
<evidence type="ECO:0000313" key="1">
    <source>
        <dbReference type="EMBL" id="OQX91207.1"/>
    </source>
</evidence>
<gene>
    <name evidence="1" type="ORF">B6D57_00605</name>
</gene>
<accession>A0A1W9S3L6</accession>
<sequence length="205" mass="23265">MSKEYKLLLSITLLALFILKCGDDEVDTPYHYSFKTPTDTLMTFRDAFNFRDVDDAYYRLEETIHSEFTFHFDPKDVGEEVPGTGYIIPESWNRGEFLKACDSMLLNAYSIDIKFPDLDDGLGDPGNDDSYTVEGLRIYCIAMLSSYYGCLAEGTVDIGFIRDGSSWRITTIEDHTGLYEGVVSSERLMVIWNTTLGVILALFTQ</sequence>
<reference evidence="2" key="1">
    <citation type="submission" date="2017-03" db="EMBL/GenBank/DDBJ databases">
        <title>Novel pathways for hydrocarbon cycling and metabolic interdependencies in hydrothermal sediment communities.</title>
        <authorList>
            <person name="Dombrowski N."/>
            <person name="Seitz K."/>
            <person name="Teske A."/>
            <person name="Baker B."/>
        </authorList>
    </citation>
    <scope>NUCLEOTIDE SEQUENCE [LARGE SCALE GENOMIC DNA]</scope>
</reference>
<evidence type="ECO:0000313" key="2">
    <source>
        <dbReference type="Proteomes" id="UP000192611"/>
    </source>
</evidence>
<evidence type="ECO:0008006" key="3">
    <source>
        <dbReference type="Google" id="ProtNLM"/>
    </source>
</evidence>
<comment type="caution">
    <text evidence="1">The sequence shown here is derived from an EMBL/GenBank/DDBJ whole genome shotgun (WGS) entry which is preliminary data.</text>
</comment>